<evidence type="ECO:0000256" key="6">
    <source>
        <dbReference type="ARBA" id="ARBA00023328"/>
    </source>
</evidence>
<dbReference type="Proteomes" id="UP000799770">
    <property type="component" value="Unassembled WGS sequence"/>
</dbReference>
<dbReference type="Pfam" id="PF09496">
    <property type="entry name" value="CENP-O"/>
    <property type="match status" value="1"/>
</dbReference>
<dbReference type="GO" id="GO:0031511">
    <property type="term" value="C:Mis6-Sim4 complex"/>
    <property type="evidence" value="ECO:0007669"/>
    <property type="project" value="TreeGrafter"/>
</dbReference>
<dbReference type="InterPro" id="IPR018464">
    <property type="entry name" value="CENP-O"/>
</dbReference>
<feature type="region of interest" description="Disordered" evidence="7">
    <location>
        <begin position="42"/>
        <end position="65"/>
    </location>
</feature>
<protein>
    <submittedName>
        <fullName evidence="8">Cenp-O kinetochore centromere component-domain-containing protein</fullName>
    </submittedName>
</protein>
<dbReference type="PANTHER" id="PTHR14582:SF1">
    <property type="entry name" value="CENTROMERE PROTEIN O"/>
    <property type="match status" value="1"/>
</dbReference>
<comment type="similarity">
    <text evidence="3">Belongs to the CENP-O/MCM21 family.</text>
</comment>
<evidence type="ECO:0000256" key="4">
    <source>
        <dbReference type="ARBA" id="ARBA00022454"/>
    </source>
</evidence>
<evidence type="ECO:0000256" key="1">
    <source>
        <dbReference type="ARBA" id="ARBA00004123"/>
    </source>
</evidence>
<evidence type="ECO:0000256" key="3">
    <source>
        <dbReference type="ARBA" id="ARBA00007321"/>
    </source>
</evidence>
<sequence length="306" mass="34523">MSTVEELDNEIVNIRAQIANLQAHRSNLGSILLSSPQLSTRLEQRSASNDRQRRNASKVVKKQSDRNAENVYRACAGVTAYKVKDPDPNAVDDGNILGVRIEVSVEGRFIDTYHVLFNRPHPRHKTVLKIHKHTVPPCIAIRPLANRFLPMSQKDATTATEQDLLKFGRSLRKEIVAWHLRTAAVERLRQNAGLPDKATRAAEEQRKHPVGQVLNNFVSDGEEDSDEEERRRTRLGPVKIVAIDCDMSVSEIQVTWSDGRSATMKVMKDGRIERGVFRTKEGVRILDMSKRAIGRLEGLVERIRAS</sequence>
<dbReference type="EMBL" id="ML977341">
    <property type="protein sequence ID" value="KAF2109803.1"/>
    <property type="molecule type" value="Genomic_DNA"/>
</dbReference>
<proteinExistence type="inferred from homology"/>
<evidence type="ECO:0000313" key="9">
    <source>
        <dbReference type="Proteomes" id="UP000799770"/>
    </source>
</evidence>
<comment type="subcellular location">
    <subcellularLocation>
        <location evidence="2">Chromosome</location>
        <location evidence="2">Centromere</location>
    </subcellularLocation>
    <subcellularLocation>
        <location evidence="1">Nucleus</location>
    </subcellularLocation>
</comment>
<evidence type="ECO:0000256" key="2">
    <source>
        <dbReference type="ARBA" id="ARBA00004584"/>
    </source>
</evidence>
<dbReference type="GO" id="GO:0005634">
    <property type="term" value="C:nucleus"/>
    <property type="evidence" value="ECO:0007669"/>
    <property type="project" value="UniProtKB-SubCell"/>
</dbReference>
<evidence type="ECO:0000313" key="8">
    <source>
        <dbReference type="EMBL" id="KAF2109803.1"/>
    </source>
</evidence>
<feature type="compositionally biased region" description="Basic and acidic residues" evidence="7">
    <location>
        <begin position="42"/>
        <end position="53"/>
    </location>
</feature>
<organism evidence="8 9">
    <name type="scientific">Lophiotrema nucula</name>
    <dbReference type="NCBI Taxonomy" id="690887"/>
    <lineage>
        <taxon>Eukaryota</taxon>
        <taxon>Fungi</taxon>
        <taxon>Dikarya</taxon>
        <taxon>Ascomycota</taxon>
        <taxon>Pezizomycotina</taxon>
        <taxon>Dothideomycetes</taxon>
        <taxon>Pleosporomycetidae</taxon>
        <taxon>Pleosporales</taxon>
        <taxon>Lophiotremataceae</taxon>
        <taxon>Lophiotrema</taxon>
    </lineage>
</organism>
<feature type="region of interest" description="Disordered" evidence="7">
    <location>
        <begin position="198"/>
        <end position="232"/>
    </location>
</feature>
<evidence type="ECO:0000256" key="7">
    <source>
        <dbReference type="SAM" id="MobiDB-lite"/>
    </source>
</evidence>
<dbReference type="OrthoDB" id="10050372at2759"/>
<name>A0A6A5YS50_9PLEO</name>
<feature type="compositionally biased region" description="Basic and acidic residues" evidence="7">
    <location>
        <begin position="198"/>
        <end position="207"/>
    </location>
</feature>
<dbReference type="PANTHER" id="PTHR14582">
    <property type="entry name" value="INNER KINETOCHORE SUBUNIT MAL2"/>
    <property type="match status" value="1"/>
</dbReference>
<keyword evidence="5" id="KW-0539">Nucleus</keyword>
<keyword evidence="9" id="KW-1185">Reference proteome</keyword>
<gene>
    <name evidence="8" type="ORF">BDV96DRAFT_604674</name>
</gene>
<keyword evidence="6" id="KW-0137">Centromere</keyword>
<keyword evidence="4" id="KW-0158">Chromosome</keyword>
<dbReference type="AlphaFoldDB" id="A0A6A5YS50"/>
<evidence type="ECO:0000256" key="5">
    <source>
        <dbReference type="ARBA" id="ARBA00023242"/>
    </source>
</evidence>
<reference evidence="8" key="1">
    <citation type="journal article" date="2020" name="Stud. Mycol.">
        <title>101 Dothideomycetes genomes: a test case for predicting lifestyles and emergence of pathogens.</title>
        <authorList>
            <person name="Haridas S."/>
            <person name="Albert R."/>
            <person name="Binder M."/>
            <person name="Bloem J."/>
            <person name="Labutti K."/>
            <person name="Salamov A."/>
            <person name="Andreopoulos B."/>
            <person name="Baker S."/>
            <person name="Barry K."/>
            <person name="Bills G."/>
            <person name="Bluhm B."/>
            <person name="Cannon C."/>
            <person name="Castanera R."/>
            <person name="Culley D."/>
            <person name="Daum C."/>
            <person name="Ezra D."/>
            <person name="Gonzalez J."/>
            <person name="Henrissat B."/>
            <person name="Kuo A."/>
            <person name="Liang C."/>
            <person name="Lipzen A."/>
            <person name="Lutzoni F."/>
            <person name="Magnuson J."/>
            <person name="Mondo S."/>
            <person name="Nolan M."/>
            <person name="Ohm R."/>
            <person name="Pangilinan J."/>
            <person name="Park H.-J."/>
            <person name="Ramirez L."/>
            <person name="Alfaro M."/>
            <person name="Sun H."/>
            <person name="Tritt A."/>
            <person name="Yoshinaga Y."/>
            <person name="Zwiers L.-H."/>
            <person name="Turgeon B."/>
            <person name="Goodwin S."/>
            <person name="Spatafora J."/>
            <person name="Crous P."/>
            <person name="Grigoriev I."/>
        </authorList>
    </citation>
    <scope>NUCLEOTIDE SEQUENCE</scope>
    <source>
        <strain evidence="8">CBS 627.86</strain>
    </source>
</reference>
<accession>A0A6A5YS50</accession>